<dbReference type="InterPro" id="IPR012340">
    <property type="entry name" value="NA-bd_OB-fold"/>
</dbReference>
<dbReference type="Proteomes" id="UP000239896">
    <property type="component" value="Unassembled WGS sequence"/>
</dbReference>
<evidence type="ECO:0000256" key="3">
    <source>
        <dbReference type="ARBA" id="ARBA00022496"/>
    </source>
</evidence>
<dbReference type="GO" id="GO:0016887">
    <property type="term" value="F:ATP hydrolysis activity"/>
    <property type="evidence" value="ECO:0007669"/>
    <property type="project" value="InterPro"/>
</dbReference>
<accession>A0A2T0VPV7</accession>
<dbReference type="PROSITE" id="PS00211">
    <property type="entry name" value="ABC_TRANSPORTER_1"/>
    <property type="match status" value="1"/>
</dbReference>
<dbReference type="EMBL" id="PVTM01000004">
    <property type="protein sequence ID" value="PRY72435.1"/>
    <property type="molecule type" value="Genomic_DNA"/>
</dbReference>
<dbReference type="GO" id="GO:0015408">
    <property type="term" value="F:ABC-type ferric iron transporter activity"/>
    <property type="evidence" value="ECO:0007669"/>
    <property type="project" value="InterPro"/>
</dbReference>
<dbReference type="FunFam" id="3.40.50.300:FF:000425">
    <property type="entry name" value="Probable ABC transporter, ATP-binding subunit"/>
    <property type="match status" value="1"/>
</dbReference>
<evidence type="ECO:0000259" key="12">
    <source>
        <dbReference type="PROSITE" id="PS50893"/>
    </source>
</evidence>
<dbReference type="InterPro" id="IPR003439">
    <property type="entry name" value="ABC_transporter-like_ATP-bd"/>
</dbReference>
<dbReference type="Gene3D" id="2.40.50.140">
    <property type="entry name" value="Nucleic acid-binding proteins"/>
    <property type="match status" value="1"/>
</dbReference>
<organism evidence="13 14">
    <name type="scientific">Halomonas ventosae</name>
    <dbReference type="NCBI Taxonomy" id="229007"/>
    <lineage>
        <taxon>Bacteria</taxon>
        <taxon>Pseudomonadati</taxon>
        <taxon>Pseudomonadota</taxon>
        <taxon>Gammaproteobacteria</taxon>
        <taxon>Oceanospirillales</taxon>
        <taxon>Halomonadaceae</taxon>
        <taxon>Halomonas</taxon>
    </lineage>
</organism>
<evidence type="ECO:0000313" key="14">
    <source>
        <dbReference type="Proteomes" id="UP000239896"/>
    </source>
</evidence>
<evidence type="ECO:0000256" key="6">
    <source>
        <dbReference type="ARBA" id="ARBA00022840"/>
    </source>
</evidence>
<evidence type="ECO:0000256" key="1">
    <source>
        <dbReference type="ARBA" id="ARBA00022448"/>
    </source>
</evidence>
<dbReference type="Pfam" id="PF00005">
    <property type="entry name" value="ABC_tran"/>
    <property type="match status" value="1"/>
</dbReference>
<keyword evidence="2" id="KW-1003">Cell membrane</keyword>
<keyword evidence="6 13" id="KW-0067">ATP-binding</keyword>
<dbReference type="AlphaFoldDB" id="A0A2T0VPV7"/>
<proteinExistence type="predicted"/>
<keyword evidence="4" id="KW-0997">Cell inner membrane</keyword>
<dbReference type="InterPro" id="IPR027417">
    <property type="entry name" value="P-loop_NTPase"/>
</dbReference>
<dbReference type="SUPFAM" id="SSF50331">
    <property type="entry name" value="MOP-like"/>
    <property type="match status" value="1"/>
</dbReference>
<keyword evidence="1" id="KW-0813">Transport</keyword>
<keyword evidence="3" id="KW-0410">Iron transport</keyword>
<evidence type="ECO:0000256" key="2">
    <source>
        <dbReference type="ARBA" id="ARBA00022475"/>
    </source>
</evidence>
<feature type="region of interest" description="Disordered" evidence="11">
    <location>
        <begin position="375"/>
        <end position="395"/>
    </location>
</feature>
<dbReference type="Pfam" id="PF08402">
    <property type="entry name" value="TOBE_2"/>
    <property type="match status" value="1"/>
</dbReference>
<dbReference type="SUPFAM" id="SSF52540">
    <property type="entry name" value="P-loop containing nucleoside triphosphate hydrolases"/>
    <property type="match status" value="1"/>
</dbReference>
<keyword evidence="7" id="KW-1278">Translocase</keyword>
<name>A0A2T0VPV7_9GAMM</name>
<dbReference type="GO" id="GO:0005524">
    <property type="term" value="F:ATP binding"/>
    <property type="evidence" value="ECO:0007669"/>
    <property type="project" value="UniProtKB-KW"/>
</dbReference>
<evidence type="ECO:0000256" key="7">
    <source>
        <dbReference type="ARBA" id="ARBA00022967"/>
    </source>
</evidence>
<dbReference type="InterPro" id="IPR050093">
    <property type="entry name" value="ABC_SmlMolc_Importer"/>
</dbReference>
<evidence type="ECO:0000256" key="8">
    <source>
        <dbReference type="ARBA" id="ARBA00023004"/>
    </source>
</evidence>
<keyword evidence="9" id="KW-0406">Ion transport</keyword>
<feature type="domain" description="ABC transporter" evidence="12">
    <location>
        <begin position="19"/>
        <end position="252"/>
    </location>
</feature>
<comment type="caution">
    <text evidence="13">The sequence shown here is derived from an EMBL/GenBank/DDBJ whole genome shotgun (WGS) entry which is preliminary data.</text>
</comment>
<evidence type="ECO:0000256" key="4">
    <source>
        <dbReference type="ARBA" id="ARBA00022519"/>
    </source>
</evidence>
<dbReference type="GO" id="GO:0043190">
    <property type="term" value="C:ATP-binding cassette (ABC) transporter complex"/>
    <property type="evidence" value="ECO:0007669"/>
    <property type="project" value="InterPro"/>
</dbReference>
<dbReference type="GO" id="GO:0015697">
    <property type="term" value="P:quaternary ammonium group transport"/>
    <property type="evidence" value="ECO:0007669"/>
    <property type="project" value="UniProtKB-ARBA"/>
</dbReference>
<dbReference type="InterPro" id="IPR003593">
    <property type="entry name" value="AAA+_ATPase"/>
</dbReference>
<evidence type="ECO:0000256" key="5">
    <source>
        <dbReference type="ARBA" id="ARBA00022741"/>
    </source>
</evidence>
<evidence type="ECO:0000256" key="10">
    <source>
        <dbReference type="ARBA" id="ARBA00023136"/>
    </source>
</evidence>
<reference evidence="13 14" key="1">
    <citation type="submission" date="2018-03" db="EMBL/GenBank/DDBJ databases">
        <title>Comparative analysis of microorganisms from saline springs in Andes Mountain Range, Colombia.</title>
        <authorList>
            <person name="Rubin E."/>
        </authorList>
    </citation>
    <scope>NUCLEOTIDE SEQUENCE [LARGE SCALE GENOMIC DNA]</scope>
    <source>
        <strain evidence="13 14">USBA 854</strain>
    </source>
</reference>
<dbReference type="PANTHER" id="PTHR42781:SF5">
    <property type="entry name" value="PUTRESCINE TRANSPORT ATP-BINDING PROTEIN POTG"/>
    <property type="match status" value="1"/>
</dbReference>
<dbReference type="InterPro" id="IPR015853">
    <property type="entry name" value="ABC_transpr_FbpC"/>
</dbReference>
<dbReference type="SMART" id="SM00382">
    <property type="entry name" value="AAA"/>
    <property type="match status" value="1"/>
</dbReference>
<dbReference type="Gene3D" id="3.40.50.300">
    <property type="entry name" value="P-loop containing nucleotide triphosphate hydrolases"/>
    <property type="match status" value="1"/>
</dbReference>
<keyword evidence="8" id="KW-0408">Iron</keyword>
<keyword evidence="14" id="KW-1185">Reference proteome</keyword>
<evidence type="ECO:0000256" key="11">
    <source>
        <dbReference type="SAM" id="MobiDB-lite"/>
    </source>
</evidence>
<dbReference type="CDD" id="cd03259">
    <property type="entry name" value="ABC_Carb_Solutes_like"/>
    <property type="match status" value="1"/>
</dbReference>
<sequence>MTSQPMLPIDENATVAPVLAMHQIRHAYQQHLAVEDVSLDVKPGEIVCLLGPSGCGKSTLLRIAAGLEVVQQGRVELGGESMGSTGRSHVPPEKRNVGLAFQDSALFPHLSVLDNVAFGLESQPARQRRRRAYELLELLGMERYARVFPHMLSGGQQQRIALARALAPAPQLMLLDEPFSSLDARLRDRIRDDTLHVLKRVGAGVLLVTHDPEEAMFMADRIVLMREGRVVQAGTPLDLYCAPTDPFVVTFFGEVNEIEGRVVDGKVATSVGDVSGRGLPEGSRVRVMIRPEALRVVPLDEPPEHHHSHVIMAKLLGRTSLVHICAHGPDGRELHLHARSPGVFLPREGQPIMIGLDASQVFVFPLEASATAGAGAAHGDAEQDHRQDAYCHDGQ</sequence>
<gene>
    <name evidence="13" type="ORF">BCL64_104263</name>
</gene>
<evidence type="ECO:0000256" key="9">
    <source>
        <dbReference type="ARBA" id="ARBA00023065"/>
    </source>
</evidence>
<keyword evidence="10" id="KW-0472">Membrane</keyword>
<dbReference type="PROSITE" id="PS50893">
    <property type="entry name" value="ABC_TRANSPORTER_2"/>
    <property type="match status" value="1"/>
</dbReference>
<dbReference type="InterPro" id="IPR017871">
    <property type="entry name" value="ABC_transporter-like_CS"/>
</dbReference>
<dbReference type="PANTHER" id="PTHR42781">
    <property type="entry name" value="SPERMIDINE/PUTRESCINE IMPORT ATP-BINDING PROTEIN POTA"/>
    <property type="match status" value="1"/>
</dbReference>
<feature type="compositionally biased region" description="Basic and acidic residues" evidence="11">
    <location>
        <begin position="379"/>
        <end position="395"/>
    </location>
</feature>
<protein>
    <submittedName>
        <fullName evidence="13">Iron(III) transport system ATP-binding protein</fullName>
    </submittedName>
</protein>
<dbReference type="Gene3D" id="2.40.50.100">
    <property type="match status" value="1"/>
</dbReference>
<keyword evidence="5" id="KW-0547">Nucleotide-binding</keyword>
<dbReference type="InterPro" id="IPR008995">
    <property type="entry name" value="Mo/tungstate-bd_C_term_dom"/>
</dbReference>
<dbReference type="InterPro" id="IPR013611">
    <property type="entry name" value="Transp-assoc_OB_typ2"/>
</dbReference>
<evidence type="ECO:0000313" key="13">
    <source>
        <dbReference type="EMBL" id="PRY72435.1"/>
    </source>
</evidence>